<protein>
    <submittedName>
        <fullName evidence="1">Uncharacterized protein</fullName>
    </submittedName>
</protein>
<keyword evidence="2" id="KW-1185">Reference proteome</keyword>
<dbReference type="InParanoid" id="C2KYZ0"/>
<dbReference type="EMBL" id="ACKX01000174">
    <property type="protein sequence ID" value="EEJ51000.1"/>
    <property type="molecule type" value="Genomic_DNA"/>
</dbReference>
<evidence type="ECO:0000313" key="2">
    <source>
        <dbReference type="Proteomes" id="UP000004121"/>
    </source>
</evidence>
<organism evidence="1 2">
    <name type="scientific">Oribacterium sinus F0268</name>
    <dbReference type="NCBI Taxonomy" id="585501"/>
    <lineage>
        <taxon>Bacteria</taxon>
        <taxon>Bacillati</taxon>
        <taxon>Bacillota</taxon>
        <taxon>Clostridia</taxon>
        <taxon>Lachnospirales</taxon>
        <taxon>Lachnospiraceae</taxon>
        <taxon>Oribacterium</taxon>
    </lineage>
</organism>
<dbReference type="Proteomes" id="UP000004121">
    <property type="component" value="Unassembled WGS sequence"/>
</dbReference>
<proteinExistence type="predicted"/>
<comment type="caution">
    <text evidence="1">The sequence shown here is derived from an EMBL/GenBank/DDBJ whole genome shotgun (WGS) entry which is preliminary data.</text>
</comment>
<dbReference type="STRING" id="585501.HMPREF6123_1709"/>
<dbReference type="HOGENOM" id="CLU_3202798_0_0_9"/>
<gene>
    <name evidence="1" type="ORF">HMPREF6123_1709</name>
</gene>
<sequence length="45" mass="5144">MIHSFSFLKTRIFNLLSYIDRLSENIKGDLEGNGENEMRAEAPEG</sequence>
<evidence type="ECO:0000313" key="1">
    <source>
        <dbReference type="EMBL" id="EEJ51000.1"/>
    </source>
</evidence>
<dbReference type="AlphaFoldDB" id="C2KYZ0"/>
<reference evidence="1 2" key="1">
    <citation type="submission" date="2009-04" db="EMBL/GenBank/DDBJ databases">
        <authorList>
            <person name="Qin X."/>
            <person name="Bachman B."/>
            <person name="Battles P."/>
            <person name="Bell A."/>
            <person name="Bess C."/>
            <person name="Bickham C."/>
            <person name="Chaboub L."/>
            <person name="Chen D."/>
            <person name="Coyle M."/>
            <person name="Deiros D.R."/>
            <person name="Dinh H."/>
            <person name="Forbes L."/>
            <person name="Fowler G."/>
            <person name="Francisco L."/>
            <person name="Fu Q."/>
            <person name="Gubbala S."/>
            <person name="Hale W."/>
            <person name="Han Y."/>
            <person name="Hemphill L."/>
            <person name="Highlander S.K."/>
            <person name="Hirani K."/>
            <person name="Hogues M."/>
            <person name="Jackson L."/>
            <person name="Jakkamsetti A."/>
            <person name="Javaid M."/>
            <person name="Jiang H."/>
            <person name="Korchina V."/>
            <person name="Kovar C."/>
            <person name="Lara F."/>
            <person name="Lee S."/>
            <person name="Mata R."/>
            <person name="Mathew T."/>
            <person name="Moen C."/>
            <person name="Morales K."/>
            <person name="Munidasa M."/>
            <person name="Nazareth L."/>
            <person name="Ngo R."/>
            <person name="Nguyen L."/>
            <person name="Okwuonu G."/>
            <person name="Ongeri F."/>
            <person name="Patil S."/>
            <person name="Petrosino J."/>
            <person name="Pham C."/>
            <person name="Pham P."/>
            <person name="Pu L.-L."/>
            <person name="Puazo M."/>
            <person name="Raj R."/>
            <person name="Reid J."/>
            <person name="Rouhana J."/>
            <person name="Saada N."/>
            <person name="Shang Y."/>
            <person name="Simmons D."/>
            <person name="Thornton R."/>
            <person name="Warren J."/>
            <person name="Weissenberger G."/>
            <person name="Zhang J."/>
            <person name="Zhang L."/>
            <person name="Zhou C."/>
            <person name="Zhu D."/>
            <person name="Muzny D."/>
            <person name="Worley K."/>
            <person name="Gibbs R."/>
        </authorList>
    </citation>
    <scope>NUCLEOTIDE SEQUENCE [LARGE SCALE GENOMIC DNA]</scope>
    <source>
        <strain evidence="1 2">F0268</strain>
    </source>
</reference>
<accession>C2KYZ0</accession>
<name>C2KYZ0_9FIRM</name>